<evidence type="ECO:0000313" key="6">
    <source>
        <dbReference type="Proteomes" id="UP001143747"/>
    </source>
</evidence>
<keyword evidence="3" id="KW-0804">Transcription</keyword>
<dbReference type="Gene3D" id="3.30.70.920">
    <property type="match status" value="1"/>
</dbReference>
<dbReference type="SUPFAM" id="SSF46785">
    <property type="entry name" value="Winged helix' DNA-binding domain"/>
    <property type="match status" value="1"/>
</dbReference>
<dbReference type="InterPro" id="IPR011008">
    <property type="entry name" value="Dimeric_a/b-barrel"/>
</dbReference>
<dbReference type="PANTHER" id="PTHR30154:SF34">
    <property type="entry name" value="TRANSCRIPTIONAL REGULATOR AZLB"/>
    <property type="match status" value="1"/>
</dbReference>
<dbReference type="Gene3D" id="1.10.10.10">
    <property type="entry name" value="Winged helix-like DNA-binding domain superfamily/Winged helix DNA-binding domain"/>
    <property type="match status" value="1"/>
</dbReference>
<name>A0A9Q4PX95_9EURY</name>
<dbReference type="InterPro" id="IPR019887">
    <property type="entry name" value="Tscrpt_reg_AsnC/Lrp_C"/>
</dbReference>
<dbReference type="Proteomes" id="UP001143747">
    <property type="component" value="Unassembled WGS sequence"/>
</dbReference>
<reference evidence="5" key="1">
    <citation type="submission" date="2022-01" db="EMBL/GenBank/DDBJ databases">
        <title>Draft genome of Methanogenium marinum DSM 15558.</title>
        <authorList>
            <person name="Chen S.-C."/>
            <person name="You Y.-T."/>
        </authorList>
    </citation>
    <scope>NUCLEOTIDE SEQUENCE</scope>
    <source>
        <strain evidence="5">DSM 15558</strain>
    </source>
</reference>
<sequence>MDAKDWLLLRILEEDSTQELSEVADLTDLTEAEVEDRVSAMEDDRIIRGYCASIDWEKAGEGVAAATVNLKVTPERDFGYDRIAERIARFPQVSSLRLISGEYDFEIRVTGRNIQDITRFVSEQIAPMEQIRETGTILVMKSYKENGRILYDRKEGERLLFSF</sequence>
<dbReference type="AlphaFoldDB" id="A0A9Q4PX95"/>
<keyword evidence="6" id="KW-1185">Reference proteome</keyword>
<dbReference type="InterPro" id="IPR019888">
    <property type="entry name" value="Tscrpt_reg_AsnC-like"/>
</dbReference>
<evidence type="ECO:0000256" key="2">
    <source>
        <dbReference type="ARBA" id="ARBA00023125"/>
    </source>
</evidence>
<dbReference type="Pfam" id="PF01037">
    <property type="entry name" value="AsnC_trans_reg"/>
    <property type="match status" value="1"/>
</dbReference>
<accession>A0A9Q4PX95</accession>
<evidence type="ECO:0000256" key="1">
    <source>
        <dbReference type="ARBA" id="ARBA00023015"/>
    </source>
</evidence>
<dbReference type="PROSITE" id="PS50956">
    <property type="entry name" value="HTH_ASNC_2"/>
    <property type="match status" value="1"/>
</dbReference>
<dbReference type="SUPFAM" id="SSF54909">
    <property type="entry name" value="Dimeric alpha+beta barrel"/>
    <property type="match status" value="1"/>
</dbReference>
<dbReference type="InterPro" id="IPR036388">
    <property type="entry name" value="WH-like_DNA-bd_sf"/>
</dbReference>
<comment type="caution">
    <text evidence="5">The sequence shown here is derived from an EMBL/GenBank/DDBJ whole genome shotgun (WGS) entry which is preliminary data.</text>
</comment>
<evidence type="ECO:0000313" key="5">
    <source>
        <dbReference type="EMBL" id="MDE4908366.1"/>
    </source>
</evidence>
<dbReference type="GO" id="GO:0005829">
    <property type="term" value="C:cytosol"/>
    <property type="evidence" value="ECO:0007669"/>
    <property type="project" value="TreeGrafter"/>
</dbReference>
<dbReference type="InterPro" id="IPR036390">
    <property type="entry name" value="WH_DNA-bd_sf"/>
</dbReference>
<dbReference type="PANTHER" id="PTHR30154">
    <property type="entry name" value="LEUCINE-RESPONSIVE REGULATORY PROTEIN"/>
    <property type="match status" value="1"/>
</dbReference>
<dbReference type="RefSeq" id="WP_274924996.1">
    <property type="nucleotide sequence ID" value="NZ_JAKELO010000002.1"/>
</dbReference>
<dbReference type="SMART" id="SM00344">
    <property type="entry name" value="HTH_ASNC"/>
    <property type="match status" value="1"/>
</dbReference>
<proteinExistence type="predicted"/>
<feature type="domain" description="HTH asnC-type" evidence="4">
    <location>
        <begin position="1"/>
        <end position="62"/>
    </location>
</feature>
<gene>
    <name evidence="5" type="ORF">L0665_07045</name>
</gene>
<keyword evidence="1" id="KW-0805">Transcription regulation</keyword>
<dbReference type="GO" id="GO:0043565">
    <property type="term" value="F:sequence-specific DNA binding"/>
    <property type="evidence" value="ECO:0007669"/>
    <property type="project" value="InterPro"/>
</dbReference>
<dbReference type="EMBL" id="JAKELO010000002">
    <property type="protein sequence ID" value="MDE4908366.1"/>
    <property type="molecule type" value="Genomic_DNA"/>
</dbReference>
<evidence type="ECO:0000259" key="4">
    <source>
        <dbReference type="PROSITE" id="PS50956"/>
    </source>
</evidence>
<dbReference type="GO" id="GO:0043200">
    <property type="term" value="P:response to amino acid"/>
    <property type="evidence" value="ECO:0007669"/>
    <property type="project" value="TreeGrafter"/>
</dbReference>
<dbReference type="Pfam" id="PF13404">
    <property type="entry name" value="HTH_AsnC-type"/>
    <property type="match status" value="1"/>
</dbReference>
<keyword evidence="2" id="KW-0238">DNA-binding</keyword>
<dbReference type="InterPro" id="IPR000485">
    <property type="entry name" value="AsnC-type_HTH_dom"/>
</dbReference>
<organism evidence="5 6">
    <name type="scientific">Methanogenium marinum</name>
    <dbReference type="NCBI Taxonomy" id="348610"/>
    <lineage>
        <taxon>Archaea</taxon>
        <taxon>Methanobacteriati</taxon>
        <taxon>Methanobacteriota</taxon>
        <taxon>Stenosarchaea group</taxon>
        <taxon>Methanomicrobia</taxon>
        <taxon>Methanomicrobiales</taxon>
        <taxon>Methanomicrobiaceae</taxon>
        <taxon>Methanogenium</taxon>
    </lineage>
</organism>
<protein>
    <submittedName>
        <fullName evidence="5">Lrp/AsnC family transcriptional regulator</fullName>
    </submittedName>
</protein>
<evidence type="ECO:0000256" key="3">
    <source>
        <dbReference type="ARBA" id="ARBA00023163"/>
    </source>
</evidence>